<dbReference type="EMBL" id="JNOC01000050">
    <property type="protein sequence ID" value="KPH55251.1"/>
    <property type="molecule type" value="Genomic_DNA"/>
</dbReference>
<gene>
    <name evidence="1" type="ORF">HPU229334_09450</name>
</gene>
<dbReference type="Gene3D" id="3.40.50.12580">
    <property type="match status" value="1"/>
</dbReference>
<proteinExistence type="predicted"/>
<dbReference type="Proteomes" id="UP000037997">
    <property type="component" value="Unassembled WGS sequence"/>
</dbReference>
<name>A0A0N0LSX4_9HELI</name>
<dbReference type="AlphaFoldDB" id="A0A0N0LSX4"/>
<sequence>MEYLKKYEQIELLDYCYIYPNGGCAEILLRILKEVYNNVEFRVIDDSKKESSLQNNLEEIKSSQKYILLMGGDIYGELEAKCVKFGITRLIDAREYVAFLLGREILALSVGGGGRFELLEDRILHIFEDKWIKHYYYFYDLFTYYCSKIALEELRQCVLQYCNAILKNLKKIGYSLELQKGIMFDFAPHTLEIISHFVDSVKVSWYFGSLEYYLQHKDKVKNQFILIAPWIIADYFMNYQVVLKLSGGFPILNLNKRQIVGIGHSLAEAFALAPRAIKKSNLFQYAYYYFYPFSHYCAMDEKSYQAFMKIFNELELEIEVCKSGSPRLDYKIQTKKMHQSLIEQYLFIPRLMKAEELKGAISFLLQKGKKVIFRPHPALKNYTKYMKNGNPYNVLEEFRNNPNFSFDFSSTLSYELLVESIVVTDNSSVSYSTPLSACKPVILYAFPKKEFDLRKKNFGVSFFNPILHRVALDLEGFKQEVLKLEEDLKNSGNQILEELRQYRNSQVYNLGYSSKWLANFLEKLLKKD</sequence>
<accession>A0A0N0LSX4</accession>
<evidence type="ECO:0008006" key="3">
    <source>
        <dbReference type="Google" id="ProtNLM"/>
    </source>
</evidence>
<protein>
    <recommendedName>
        <fullName evidence="3">CDP-Glycerol:Poly(Glycerophosphate) glycerophosphotransferase</fullName>
    </recommendedName>
</protein>
<evidence type="ECO:0000313" key="1">
    <source>
        <dbReference type="EMBL" id="KPH55251.1"/>
    </source>
</evidence>
<evidence type="ECO:0000313" key="2">
    <source>
        <dbReference type="Proteomes" id="UP000037997"/>
    </source>
</evidence>
<organism evidence="1 2">
    <name type="scientific">Helicobacter pullorum</name>
    <dbReference type="NCBI Taxonomy" id="35818"/>
    <lineage>
        <taxon>Bacteria</taxon>
        <taxon>Pseudomonadati</taxon>
        <taxon>Campylobacterota</taxon>
        <taxon>Epsilonproteobacteria</taxon>
        <taxon>Campylobacterales</taxon>
        <taxon>Helicobacteraceae</taxon>
        <taxon>Helicobacter</taxon>
    </lineage>
</organism>
<comment type="caution">
    <text evidence="1">The sequence shown here is derived from an EMBL/GenBank/DDBJ whole genome shotgun (WGS) entry which is preliminary data.</text>
</comment>
<reference evidence="1 2" key="1">
    <citation type="submission" date="2014-06" db="EMBL/GenBank/DDBJ databases">
        <title>Helicobacter pullorum isolates in fresh chicken meat - phenotypic and genotypic features.</title>
        <authorList>
            <person name="Borges V."/>
            <person name="Santos A."/>
            <person name="Correia C.B."/>
            <person name="Saraiva M."/>
            <person name="Menard A."/>
            <person name="Vieira L."/>
            <person name="Sampaio D.A."/>
            <person name="Gomes J.P."/>
            <person name="Oleastro M."/>
        </authorList>
    </citation>
    <scope>NUCLEOTIDE SEQUENCE [LARGE SCALE GENOMIC DNA]</scope>
    <source>
        <strain evidence="1 2">229334/12</strain>
    </source>
</reference>
<dbReference type="PATRIC" id="fig|35818.11.peg.1868"/>
<dbReference type="RefSeq" id="WP_054198330.1">
    <property type="nucleotide sequence ID" value="NZ_CAWUYM010000014.1"/>
</dbReference>
<dbReference type="InterPro" id="IPR043148">
    <property type="entry name" value="TagF_C"/>
</dbReference>